<dbReference type="CDD" id="cd06260">
    <property type="entry name" value="DUF820-like"/>
    <property type="match status" value="1"/>
</dbReference>
<sequence>MIASSNYIYLTPEEYLKFEEESDVKHEYIDGYAYAMAGAIDAHVTIAGNLFTLLRSHVRGLDCRAYISDMKARIESLNRYFYPDVMVTCDRRDPEGICQRAVREMPNYKQFPCLIVEVLSDSTEAFDRGDKFADYQQLESLQEYVLVNVKRPRVECFRRNSERLWVLQSYTAESETFELQSINFAGTMQSLYEDVEFDAIAP</sequence>
<keyword evidence="2" id="KW-0255">Endonuclease</keyword>
<protein>
    <submittedName>
        <fullName evidence="2">Uma2 family endonuclease</fullName>
    </submittedName>
</protein>
<dbReference type="PANTHER" id="PTHR36558">
    <property type="entry name" value="GLR1098 PROTEIN"/>
    <property type="match status" value="1"/>
</dbReference>
<dbReference type="RefSeq" id="WP_194031028.1">
    <property type="nucleotide sequence ID" value="NZ_JADEWZ010000034.1"/>
</dbReference>
<reference evidence="2" key="1">
    <citation type="submission" date="2020-10" db="EMBL/GenBank/DDBJ databases">
        <authorList>
            <person name="Castelo-Branco R."/>
            <person name="Eusebio N."/>
            <person name="Adriana R."/>
            <person name="Vieira A."/>
            <person name="Brugerolle De Fraissinette N."/>
            <person name="Rezende De Castro R."/>
            <person name="Schneider M.P."/>
            <person name="Vasconcelos V."/>
            <person name="Leao P.N."/>
        </authorList>
    </citation>
    <scope>NUCLEOTIDE SEQUENCE</scope>
    <source>
        <strain evidence="2">LEGE 07157</strain>
    </source>
</reference>
<dbReference type="GO" id="GO:0004519">
    <property type="term" value="F:endonuclease activity"/>
    <property type="evidence" value="ECO:0007669"/>
    <property type="project" value="UniProtKB-KW"/>
</dbReference>
<proteinExistence type="predicted"/>
<feature type="domain" description="Putative restriction endonuclease" evidence="1">
    <location>
        <begin position="12"/>
        <end position="180"/>
    </location>
</feature>
<name>A0A8J7DYP4_9CYAN</name>
<evidence type="ECO:0000259" key="1">
    <source>
        <dbReference type="Pfam" id="PF05685"/>
    </source>
</evidence>
<organism evidence="2 3">
    <name type="scientific">Lusitaniella coriacea LEGE 07157</name>
    <dbReference type="NCBI Taxonomy" id="945747"/>
    <lineage>
        <taxon>Bacteria</taxon>
        <taxon>Bacillati</taxon>
        <taxon>Cyanobacteriota</taxon>
        <taxon>Cyanophyceae</taxon>
        <taxon>Spirulinales</taxon>
        <taxon>Lusitaniellaceae</taxon>
        <taxon>Lusitaniella</taxon>
    </lineage>
</organism>
<dbReference type="InterPro" id="IPR012296">
    <property type="entry name" value="Nuclease_put_TT1808"/>
</dbReference>
<comment type="caution">
    <text evidence="2">The sequence shown here is derived from an EMBL/GenBank/DDBJ whole genome shotgun (WGS) entry which is preliminary data.</text>
</comment>
<evidence type="ECO:0000313" key="3">
    <source>
        <dbReference type="Proteomes" id="UP000654482"/>
    </source>
</evidence>
<dbReference type="PANTHER" id="PTHR36558:SF1">
    <property type="entry name" value="RESTRICTION ENDONUCLEASE DOMAIN-CONTAINING PROTEIN-RELATED"/>
    <property type="match status" value="1"/>
</dbReference>
<keyword evidence="3" id="KW-1185">Reference proteome</keyword>
<dbReference type="InterPro" id="IPR011335">
    <property type="entry name" value="Restrct_endonuc-II-like"/>
</dbReference>
<dbReference type="Pfam" id="PF05685">
    <property type="entry name" value="Uma2"/>
    <property type="match status" value="1"/>
</dbReference>
<dbReference type="Gene3D" id="3.90.1570.10">
    <property type="entry name" value="tt1808, chain A"/>
    <property type="match status" value="1"/>
</dbReference>
<dbReference type="Proteomes" id="UP000654482">
    <property type="component" value="Unassembled WGS sequence"/>
</dbReference>
<evidence type="ECO:0000313" key="2">
    <source>
        <dbReference type="EMBL" id="MBE9117939.1"/>
    </source>
</evidence>
<dbReference type="InterPro" id="IPR008538">
    <property type="entry name" value="Uma2"/>
</dbReference>
<dbReference type="EMBL" id="JADEWZ010000034">
    <property type="protein sequence ID" value="MBE9117939.1"/>
    <property type="molecule type" value="Genomic_DNA"/>
</dbReference>
<keyword evidence="2" id="KW-0378">Hydrolase</keyword>
<accession>A0A8J7DYP4</accession>
<gene>
    <name evidence="2" type="ORF">IQ249_18740</name>
</gene>
<keyword evidence="2" id="KW-0540">Nuclease</keyword>
<dbReference type="AlphaFoldDB" id="A0A8J7DYP4"/>
<dbReference type="SUPFAM" id="SSF52980">
    <property type="entry name" value="Restriction endonuclease-like"/>
    <property type="match status" value="1"/>
</dbReference>